<organism evidence="9 10">
    <name type="scientific">Virgisporangium ochraceum</name>
    <dbReference type="NCBI Taxonomy" id="65505"/>
    <lineage>
        <taxon>Bacteria</taxon>
        <taxon>Bacillati</taxon>
        <taxon>Actinomycetota</taxon>
        <taxon>Actinomycetes</taxon>
        <taxon>Micromonosporales</taxon>
        <taxon>Micromonosporaceae</taxon>
        <taxon>Virgisporangium</taxon>
    </lineage>
</organism>
<name>A0A8J3ZU83_9ACTN</name>
<accession>A0A8J3ZU83</accession>
<evidence type="ECO:0000256" key="2">
    <source>
        <dbReference type="ARBA" id="ARBA00022741"/>
    </source>
</evidence>
<dbReference type="Pfam" id="PF00012">
    <property type="entry name" value="HSP70"/>
    <property type="match status" value="1"/>
</dbReference>
<evidence type="ECO:0000256" key="5">
    <source>
        <dbReference type="ARBA" id="ARBA00023186"/>
    </source>
</evidence>
<dbReference type="GO" id="GO:0140662">
    <property type="term" value="F:ATP-dependent protein folding chaperone"/>
    <property type="evidence" value="ECO:0007669"/>
    <property type="project" value="InterPro"/>
</dbReference>
<evidence type="ECO:0000259" key="8">
    <source>
        <dbReference type="PROSITE" id="PS51178"/>
    </source>
</evidence>
<dbReference type="GO" id="GO:0005524">
    <property type="term" value="F:ATP binding"/>
    <property type="evidence" value="ECO:0007669"/>
    <property type="project" value="UniProtKB-KW"/>
</dbReference>
<evidence type="ECO:0000313" key="9">
    <source>
        <dbReference type="EMBL" id="GIJ68153.1"/>
    </source>
</evidence>
<feature type="transmembrane region" description="Helical" evidence="7">
    <location>
        <begin position="583"/>
        <end position="604"/>
    </location>
</feature>
<evidence type="ECO:0000256" key="1">
    <source>
        <dbReference type="ARBA" id="ARBA00007381"/>
    </source>
</evidence>
<dbReference type="SMART" id="SM00740">
    <property type="entry name" value="PASTA"/>
    <property type="match status" value="4"/>
</dbReference>
<feature type="domain" description="PASTA" evidence="8">
    <location>
        <begin position="677"/>
        <end position="744"/>
    </location>
</feature>
<sequence>MLRWPDGRVKPLLFEGSPLLPSAVFAPTEGPLVVGSDALHHGRFEPSQLEPNPKRLIDDEGLLLGSREVSVLELFTAVLKHVAAEAARVTGGVVPQTALAYPAGWGTVRRGALLDAAQAAGLGSVTLVPEPVAAADYFTRVLNRDVPIGQALVVYDLGAGTFDSSAVRRVEAGFEVAAVDGLNDIGGLDLDAAIVKWLREGPATGRDEQWARIENPTTSEDRRRRRELWDDVRIAKEMLSRAPAVLLRLPAFDLEVQFTREEFESAAQPLLTRTVRTTAALMRYAGLSQENIAGLLLVGGASRVPLVATLLHRTLNIAPVATEQPELIVAEGALQSVAPAAQPAAHPVSGVPVSGQPVSAQPYSAAPAGPVSGVPVSGAPGQYPPGVPVHGQPVSGAPAHGQPVSGAPVHATFTPPHGYAQPTTPPHGYARPVSGAGAGVAPVSGGPMPVSGAGAGVAPVSGGPMPVSGGPMPVSGAGAPVVGPAGVGFAHPATPPGHWAAVPTAPHHTVNQQQSNTGTVYTGGSVPVVEPMQPPQDNRDSRVIPVWNVAESPRPGPVATPAGAEPAPPGPAPTPRRRSPMRLIVAGVVAAWIIIAAVVVALNLPGGDSDTKVPNVTGRTQDDAATQLRAAKLEVGSVTYEESADVPENMIIRTVPAADKQVNPGTKITLVLARAPGSTTVTVPDLAAKTQDDATNGLTAVGLTAGEILYEDSTTVAEGTVIRTEPAANAQVAQGSAVKLYLAQKPGGQTQQAQPPCNVPDVAHKQRDYAEQQMKNAGISYQIKKEESDHVAVGTVIRTDPGPGRLEQCRRVTIVVSQGVPIHVPDVVGDPEGYAKQQITDAKLKASVKYSNYCGASENQEAVVKSQSPGGGSTAHEGDTVTITVPKYTGPCASNKTTNNDTTTSG</sequence>
<dbReference type="InterPro" id="IPR005543">
    <property type="entry name" value="PASTA_dom"/>
</dbReference>
<proteinExistence type="inferred from homology"/>
<feature type="compositionally biased region" description="Low complexity" evidence="6">
    <location>
        <begin position="895"/>
        <end position="906"/>
    </location>
</feature>
<keyword evidence="10" id="KW-1185">Reference proteome</keyword>
<dbReference type="InterPro" id="IPR013126">
    <property type="entry name" value="Hsp_70_fam"/>
</dbReference>
<evidence type="ECO:0000256" key="4">
    <source>
        <dbReference type="ARBA" id="ARBA00023016"/>
    </source>
</evidence>
<dbReference type="SUPFAM" id="SSF53067">
    <property type="entry name" value="Actin-like ATPase domain"/>
    <property type="match status" value="2"/>
</dbReference>
<dbReference type="Proteomes" id="UP000635606">
    <property type="component" value="Unassembled WGS sequence"/>
</dbReference>
<feature type="domain" description="PASTA" evidence="8">
    <location>
        <begin position="753"/>
        <end position="818"/>
    </location>
</feature>
<keyword evidence="7" id="KW-0472">Membrane</keyword>
<keyword evidence="7" id="KW-0812">Transmembrane</keyword>
<comment type="caution">
    <text evidence="9">The sequence shown here is derived from an EMBL/GenBank/DDBJ whole genome shotgun (WGS) entry which is preliminary data.</text>
</comment>
<dbReference type="CDD" id="cd06577">
    <property type="entry name" value="PASTA_pknB"/>
    <property type="match status" value="4"/>
</dbReference>
<dbReference type="AlphaFoldDB" id="A0A8J3ZU83"/>
<protein>
    <recommendedName>
        <fullName evidence="8">PASTA domain-containing protein</fullName>
    </recommendedName>
</protein>
<dbReference type="EMBL" id="BOPH01000037">
    <property type="protein sequence ID" value="GIJ68153.1"/>
    <property type="molecule type" value="Genomic_DNA"/>
</dbReference>
<gene>
    <name evidence="9" type="ORF">Voc01_030700</name>
</gene>
<dbReference type="InterPro" id="IPR043129">
    <property type="entry name" value="ATPase_NBD"/>
</dbReference>
<comment type="similarity">
    <text evidence="1">Belongs to the heat shock protein 70 family.</text>
</comment>
<keyword evidence="5" id="KW-0143">Chaperone</keyword>
<evidence type="ECO:0000256" key="6">
    <source>
        <dbReference type="SAM" id="MobiDB-lite"/>
    </source>
</evidence>
<dbReference type="PANTHER" id="PTHR19375">
    <property type="entry name" value="HEAT SHOCK PROTEIN 70KDA"/>
    <property type="match status" value="1"/>
</dbReference>
<feature type="region of interest" description="Disordered" evidence="6">
    <location>
        <begin position="345"/>
        <end position="369"/>
    </location>
</feature>
<feature type="region of interest" description="Disordered" evidence="6">
    <location>
        <begin position="551"/>
        <end position="578"/>
    </location>
</feature>
<dbReference type="PROSITE" id="PS51178">
    <property type="entry name" value="PASTA"/>
    <property type="match status" value="3"/>
</dbReference>
<keyword evidence="4" id="KW-0346">Stress response</keyword>
<dbReference type="InterPro" id="IPR018181">
    <property type="entry name" value="Heat_shock_70_CS"/>
</dbReference>
<keyword evidence="2" id="KW-0547">Nucleotide-binding</keyword>
<evidence type="ECO:0000256" key="3">
    <source>
        <dbReference type="ARBA" id="ARBA00022840"/>
    </source>
</evidence>
<dbReference type="PROSITE" id="PS01036">
    <property type="entry name" value="HSP70_3"/>
    <property type="match status" value="1"/>
</dbReference>
<feature type="compositionally biased region" description="Low complexity" evidence="6">
    <location>
        <begin position="345"/>
        <end position="359"/>
    </location>
</feature>
<keyword evidence="3" id="KW-0067">ATP-binding</keyword>
<feature type="region of interest" description="Disordered" evidence="6">
    <location>
        <begin position="864"/>
        <end position="906"/>
    </location>
</feature>
<dbReference type="Gene3D" id="3.30.10.20">
    <property type="match status" value="4"/>
</dbReference>
<reference evidence="9" key="1">
    <citation type="submission" date="2021-01" db="EMBL/GenBank/DDBJ databases">
        <title>Whole genome shotgun sequence of Virgisporangium ochraceum NBRC 16418.</title>
        <authorList>
            <person name="Komaki H."/>
            <person name="Tamura T."/>
        </authorList>
    </citation>
    <scope>NUCLEOTIDE SEQUENCE</scope>
    <source>
        <strain evidence="9">NBRC 16418</strain>
    </source>
</reference>
<keyword evidence="7" id="KW-1133">Transmembrane helix</keyword>
<dbReference type="Pfam" id="PF03793">
    <property type="entry name" value="PASTA"/>
    <property type="match status" value="4"/>
</dbReference>
<feature type="domain" description="PASTA" evidence="8">
    <location>
        <begin position="607"/>
        <end position="674"/>
    </location>
</feature>
<evidence type="ECO:0000313" key="10">
    <source>
        <dbReference type="Proteomes" id="UP000635606"/>
    </source>
</evidence>
<dbReference type="Gene3D" id="3.90.640.10">
    <property type="entry name" value="Actin, Chain A, domain 4"/>
    <property type="match status" value="1"/>
</dbReference>
<evidence type="ECO:0000256" key="7">
    <source>
        <dbReference type="SAM" id="Phobius"/>
    </source>
</evidence>
<dbReference type="Gene3D" id="3.30.420.40">
    <property type="match status" value="2"/>
</dbReference>